<keyword evidence="2" id="KW-0378">Hydrolase</keyword>
<dbReference type="InterPro" id="IPR052030">
    <property type="entry name" value="Peptidase_M20/M20A_hydrolases"/>
</dbReference>
<dbReference type="CDD" id="cd05673">
    <property type="entry name" value="M20_Acy1L2_AbgB"/>
    <property type="match status" value="1"/>
</dbReference>
<proteinExistence type="predicted"/>
<evidence type="ECO:0000313" key="2">
    <source>
        <dbReference type="EMBL" id="OKL37439.1"/>
    </source>
</evidence>
<dbReference type="InterPro" id="IPR017145">
    <property type="entry name" value="Aminobenzoyl-glu_utiliz_pB"/>
</dbReference>
<evidence type="ECO:0000259" key="1">
    <source>
        <dbReference type="Pfam" id="PF07687"/>
    </source>
</evidence>
<gene>
    <name evidence="2" type="ORF">BLL40_03760</name>
</gene>
<dbReference type="PIRSF" id="PIRSF037227">
    <property type="entry name" value="Aminobenzoyl-glu_utiliz_pB"/>
    <property type="match status" value="1"/>
</dbReference>
<dbReference type="SUPFAM" id="SSF55031">
    <property type="entry name" value="Bacterial exopeptidase dimerisation domain"/>
    <property type="match status" value="1"/>
</dbReference>
<dbReference type="InterPro" id="IPR011650">
    <property type="entry name" value="Peptidase_M20_dimer"/>
</dbReference>
<dbReference type="Gene3D" id="3.30.70.360">
    <property type="match status" value="1"/>
</dbReference>
<evidence type="ECO:0000313" key="3">
    <source>
        <dbReference type="Proteomes" id="UP000186524"/>
    </source>
</evidence>
<dbReference type="AlphaFoldDB" id="A0A1Q5P584"/>
<dbReference type="EMBL" id="MRWQ01000004">
    <property type="protein sequence ID" value="OKL37439.1"/>
    <property type="molecule type" value="Genomic_DNA"/>
</dbReference>
<dbReference type="PANTHER" id="PTHR30575">
    <property type="entry name" value="PEPTIDASE M20"/>
    <property type="match status" value="1"/>
</dbReference>
<dbReference type="STRING" id="1714354.BLL40_03760"/>
<dbReference type="InterPro" id="IPR002933">
    <property type="entry name" value="Peptidase_M20"/>
</dbReference>
<dbReference type="NCBIfam" id="TIGR01891">
    <property type="entry name" value="amidohydrolases"/>
    <property type="match status" value="1"/>
</dbReference>
<dbReference type="GO" id="GO:0005737">
    <property type="term" value="C:cytoplasm"/>
    <property type="evidence" value="ECO:0007669"/>
    <property type="project" value="TreeGrafter"/>
</dbReference>
<reference evidence="2 3" key="1">
    <citation type="submission" date="2016-12" db="EMBL/GenBank/DDBJ databases">
        <title>Domibacillus sp. SAOS 44 whole genome sequencing.</title>
        <authorList>
            <person name="Verma A."/>
            <person name="Krishnamurthi S."/>
        </authorList>
    </citation>
    <scope>NUCLEOTIDE SEQUENCE [LARGE SCALE GENOMIC DNA]</scope>
    <source>
        <strain evidence="2 3">SAOS 44</strain>
    </source>
</reference>
<dbReference type="PANTHER" id="PTHR30575:SF0">
    <property type="entry name" value="XAA-ARG DIPEPTIDASE"/>
    <property type="match status" value="1"/>
</dbReference>
<organism evidence="2 3">
    <name type="scientific">Domibacillus mangrovi</name>
    <dbReference type="NCBI Taxonomy" id="1714354"/>
    <lineage>
        <taxon>Bacteria</taxon>
        <taxon>Bacillati</taxon>
        <taxon>Bacillota</taxon>
        <taxon>Bacilli</taxon>
        <taxon>Bacillales</taxon>
        <taxon>Bacillaceae</taxon>
        <taxon>Domibacillus</taxon>
    </lineage>
</organism>
<sequence length="469" mass="51465">MSKLHNLFFNVTDFLQEKRKTFTTISDKIWAKPELHFKEKYAASVMEEALKVEGFAVEKNVANLETAIMGSFGSGSTVIAFLGEYDALPFLSQEGGKAEYSPIEENGNGHGCGHNLLGTGAFAAAVAAKEYVEKTNAPFTIRFYGCPAEENGSGKAYMAKYGVFDDVDMAITWHPMTNNTAWNITSLANYAATFKFTGKSAHAAATPHLGRSALDAVELMNVGVNYLREHVIQEARIHYAVVNSGGTSPNVVQPYAEVSYLIRAPKKQQVVDIHKRVQKIAQGAALMTETTFVEHFEGAASDLIPNTTLAKVMQQQFDAAPALQFSEEDFAFAEEIYQALDDESKTTAYLNMSPEQKELIGNKRLCELVLPLSPEMALYGSTDVADVSWKTPTVQCTTACLVLGTPLHTWQVVAVGNTPIAHKGMLYAADIMARTAITCMENPTIIEEAKQELKTRLKDEKYVSLIPEE</sequence>
<accession>A0A1Q5P584</accession>
<dbReference type="Pfam" id="PF01546">
    <property type="entry name" value="Peptidase_M20"/>
    <property type="match status" value="1"/>
</dbReference>
<dbReference type="InterPro" id="IPR036264">
    <property type="entry name" value="Bact_exopeptidase_dim_dom"/>
</dbReference>
<dbReference type="InterPro" id="IPR017439">
    <property type="entry name" value="Amidohydrolase"/>
</dbReference>
<dbReference type="FunFam" id="3.30.70.360:FF:000004">
    <property type="entry name" value="Peptidase M20 domain-containing protein 2"/>
    <property type="match status" value="1"/>
</dbReference>
<dbReference type="GO" id="GO:0071713">
    <property type="term" value="F:para-aminobenzoyl-glutamate hydrolase activity"/>
    <property type="evidence" value="ECO:0007669"/>
    <property type="project" value="TreeGrafter"/>
</dbReference>
<feature type="domain" description="Peptidase M20 dimerisation" evidence="1">
    <location>
        <begin position="192"/>
        <end position="282"/>
    </location>
</feature>
<dbReference type="GO" id="GO:0016805">
    <property type="term" value="F:dipeptidase activity"/>
    <property type="evidence" value="ECO:0007669"/>
    <property type="project" value="TreeGrafter"/>
</dbReference>
<protein>
    <submittedName>
        <fullName evidence="2">Amidohydrolase</fullName>
    </submittedName>
</protein>
<name>A0A1Q5P584_9BACI</name>
<dbReference type="RefSeq" id="WP_073710592.1">
    <property type="nucleotide sequence ID" value="NZ_MRWQ01000004.1"/>
</dbReference>
<keyword evidence="3" id="KW-1185">Reference proteome</keyword>
<dbReference type="GO" id="GO:0046657">
    <property type="term" value="P:folic acid catabolic process"/>
    <property type="evidence" value="ECO:0007669"/>
    <property type="project" value="TreeGrafter"/>
</dbReference>
<dbReference type="OrthoDB" id="9781032at2"/>
<comment type="caution">
    <text evidence="2">The sequence shown here is derived from an EMBL/GenBank/DDBJ whole genome shotgun (WGS) entry which is preliminary data.</text>
</comment>
<dbReference type="Gene3D" id="3.40.630.10">
    <property type="entry name" value="Zn peptidases"/>
    <property type="match status" value="2"/>
</dbReference>
<dbReference type="SUPFAM" id="SSF53187">
    <property type="entry name" value="Zn-dependent exopeptidases"/>
    <property type="match status" value="1"/>
</dbReference>
<dbReference type="Proteomes" id="UP000186524">
    <property type="component" value="Unassembled WGS sequence"/>
</dbReference>
<dbReference type="Pfam" id="PF07687">
    <property type="entry name" value="M20_dimer"/>
    <property type="match status" value="1"/>
</dbReference>